<comment type="caution">
    <text evidence="1">The sequence shown here is derived from an EMBL/GenBank/DDBJ whole genome shotgun (WGS) entry which is preliminary data.</text>
</comment>
<sequence>MGQHKRSRVVSTSNILRWHQSKKSRIDGAQHENGKENTLLDNMLEVSCTRTALRDITSTIVNIRD</sequence>
<evidence type="ECO:0000313" key="1">
    <source>
        <dbReference type="EMBL" id="KAH7902796.1"/>
    </source>
</evidence>
<protein>
    <submittedName>
        <fullName evidence="1">Uncharacterized protein</fullName>
    </submittedName>
</protein>
<organism evidence="1 2">
    <name type="scientific">Hygrophoropsis aurantiaca</name>
    <dbReference type="NCBI Taxonomy" id="72124"/>
    <lineage>
        <taxon>Eukaryota</taxon>
        <taxon>Fungi</taxon>
        <taxon>Dikarya</taxon>
        <taxon>Basidiomycota</taxon>
        <taxon>Agaricomycotina</taxon>
        <taxon>Agaricomycetes</taxon>
        <taxon>Agaricomycetidae</taxon>
        <taxon>Boletales</taxon>
        <taxon>Coniophorineae</taxon>
        <taxon>Hygrophoropsidaceae</taxon>
        <taxon>Hygrophoropsis</taxon>
    </lineage>
</organism>
<reference evidence="1" key="1">
    <citation type="journal article" date="2021" name="New Phytol.">
        <title>Evolutionary innovations through gain and loss of genes in the ectomycorrhizal Boletales.</title>
        <authorList>
            <person name="Wu G."/>
            <person name="Miyauchi S."/>
            <person name="Morin E."/>
            <person name="Kuo A."/>
            <person name="Drula E."/>
            <person name="Varga T."/>
            <person name="Kohler A."/>
            <person name="Feng B."/>
            <person name="Cao Y."/>
            <person name="Lipzen A."/>
            <person name="Daum C."/>
            <person name="Hundley H."/>
            <person name="Pangilinan J."/>
            <person name="Johnson J."/>
            <person name="Barry K."/>
            <person name="LaButti K."/>
            <person name="Ng V."/>
            <person name="Ahrendt S."/>
            <person name="Min B."/>
            <person name="Choi I.G."/>
            <person name="Park H."/>
            <person name="Plett J.M."/>
            <person name="Magnuson J."/>
            <person name="Spatafora J.W."/>
            <person name="Nagy L.G."/>
            <person name="Henrissat B."/>
            <person name="Grigoriev I.V."/>
            <person name="Yang Z.L."/>
            <person name="Xu J."/>
            <person name="Martin F.M."/>
        </authorList>
    </citation>
    <scope>NUCLEOTIDE SEQUENCE</scope>
    <source>
        <strain evidence="1">ATCC 28755</strain>
    </source>
</reference>
<proteinExistence type="predicted"/>
<dbReference type="Proteomes" id="UP000790377">
    <property type="component" value="Unassembled WGS sequence"/>
</dbReference>
<name>A0ACB7ZNQ6_9AGAM</name>
<keyword evidence="2" id="KW-1185">Reference proteome</keyword>
<gene>
    <name evidence="1" type="ORF">BJ138DRAFT_1074429</name>
</gene>
<accession>A0ACB7ZNQ6</accession>
<dbReference type="EMBL" id="MU269530">
    <property type="protein sequence ID" value="KAH7902796.1"/>
    <property type="molecule type" value="Genomic_DNA"/>
</dbReference>
<evidence type="ECO:0000313" key="2">
    <source>
        <dbReference type="Proteomes" id="UP000790377"/>
    </source>
</evidence>